<feature type="domain" description="NfeD-like C-terminal" evidence="2">
    <location>
        <begin position="81"/>
        <end position="137"/>
    </location>
</feature>
<evidence type="ECO:0000256" key="1">
    <source>
        <dbReference type="SAM" id="Phobius"/>
    </source>
</evidence>
<reference evidence="3 4" key="1">
    <citation type="journal article" date="2017" name="Int. J. Syst. Evol. Microbiol.">
        <title>Achromobacter aloeverae sp. nov., isolated from the root of Aloe vera (L.) Burm.f.</title>
        <authorList>
            <person name="Kuncharoen N."/>
            <person name="Muramatsu Y."/>
            <person name="Shibata C."/>
            <person name="Kamakura Y."/>
            <person name="Nakagawa Y."/>
            <person name="Tanasupawat S."/>
        </authorList>
    </citation>
    <scope>NUCLEOTIDE SEQUENCE [LARGE SCALE GENOMIC DNA]</scope>
    <source>
        <strain evidence="3 4">AVA-1</strain>
    </source>
</reference>
<dbReference type="Proteomes" id="UP000290849">
    <property type="component" value="Unassembled WGS sequence"/>
</dbReference>
<sequence>MWIWFGLAVLALIGEIASGTFYLLLVAVGLAAGGLAATAGLNLEAQLVICSIVALAGLYVLRRTGVLKKREVDAARNADVNLDIGQVVRVDAWEEGGISRVQYRGASWRVELAPGNLPASGEFVITAIRGSSLIVAPRAAPARP</sequence>
<dbReference type="EMBL" id="PYAL01000001">
    <property type="protein sequence ID" value="RXN92504.1"/>
    <property type="molecule type" value="Genomic_DNA"/>
</dbReference>
<dbReference type="RefSeq" id="WP_129149394.1">
    <property type="nucleotide sequence ID" value="NZ_JBHSDO010000006.1"/>
</dbReference>
<comment type="caution">
    <text evidence="3">The sequence shown here is derived from an EMBL/GenBank/DDBJ whole genome shotgun (WGS) entry which is preliminary data.</text>
</comment>
<feature type="transmembrane region" description="Helical" evidence="1">
    <location>
        <begin position="41"/>
        <end position="61"/>
    </location>
</feature>
<evidence type="ECO:0000313" key="3">
    <source>
        <dbReference type="EMBL" id="RXN92504.1"/>
    </source>
</evidence>
<dbReference type="AlphaFoldDB" id="A0A4Q1HNB6"/>
<proteinExistence type="predicted"/>
<keyword evidence="1" id="KW-0472">Membrane</keyword>
<keyword evidence="1" id="KW-1133">Transmembrane helix</keyword>
<gene>
    <name evidence="3" type="ORF">C7R54_01745</name>
</gene>
<protein>
    <submittedName>
        <fullName evidence="3">NfeD-like family protein 1</fullName>
    </submittedName>
</protein>
<evidence type="ECO:0000313" key="4">
    <source>
        <dbReference type="Proteomes" id="UP000290849"/>
    </source>
</evidence>
<accession>A0A4Q1HNB6</accession>
<name>A0A4Q1HNB6_9BURK</name>
<keyword evidence="1" id="KW-0812">Transmembrane</keyword>
<dbReference type="OrthoDB" id="5654021at2"/>
<dbReference type="InterPro" id="IPR002810">
    <property type="entry name" value="NfeD-like_C"/>
</dbReference>
<dbReference type="Pfam" id="PF01957">
    <property type="entry name" value="NfeD"/>
    <property type="match status" value="1"/>
</dbReference>
<evidence type="ECO:0000259" key="2">
    <source>
        <dbReference type="Pfam" id="PF01957"/>
    </source>
</evidence>
<organism evidence="3 4">
    <name type="scientific">Achromobacter aloeverae</name>
    <dbReference type="NCBI Taxonomy" id="1750518"/>
    <lineage>
        <taxon>Bacteria</taxon>
        <taxon>Pseudomonadati</taxon>
        <taxon>Pseudomonadota</taxon>
        <taxon>Betaproteobacteria</taxon>
        <taxon>Burkholderiales</taxon>
        <taxon>Alcaligenaceae</taxon>
        <taxon>Achromobacter</taxon>
    </lineage>
</organism>
<keyword evidence="4" id="KW-1185">Reference proteome</keyword>